<evidence type="ECO:0000313" key="1">
    <source>
        <dbReference type="EMBL" id="ARF68397.1"/>
    </source>
</evidence>
<protein>
    <submittedName>
        <fullName evidence="1">Uncharacterized protein</fullName>
    </submittedName>
</protein>
<sequence length="115" mass="13221">MNLSEQPSVNYKQLASAWTEELPRNLPESDHARVWADEADPNALRIHITNAGRTSYTFDFKCTYADPREVKVELIDVERDDLHVSEQTSTIQNLAQDYVRHIHECAQALQKITNP</sequence>
<dbReference type="RefSeq" id="WP_023484063.1">
    <property type="nucleotide sequence ID" value="NZ_CP019794.1"/>
</dbReference>
<dbReference type="GeneID" id="64216906"/>
<dbReference type="Proteomes" id="UP000192727">
    <property type="component" value="Chromosome"/>
</dbReference>
<dbReference type="EMBL" id="CP020557">
    <property type="protein sequence ID" value="ARF68397.1"/>
    <property type="molecule type" value="Genomic_DNA"/>
</dbReference>
<organism evidence="1 2">
    <name type="scientific">Paenibacillus larvae subsp. pulvifaciens</name>
    <dbReference type="NCBI Taxonomy" id="1477"/>
    <lineage>
        <taxon>Bacteria</taxon>
        <taxon>Bacillati</taxon>
        <taxon>Bacillota</taxon>
        <taxon>Bacilli</taxon>
        <taxon>Bacillales</taxon>
        <taxon>Paenibacillaceae</taxon>
        <taxon>Paenibacillus</taxon>
    </lineage>
</organism>
<gene>
    <name evidence="1" type="ORF">B7C51_12135</name>
</gene>
<accession>A0A1U9YNJ3</accession>
<proteinExistence type="predicted"/>
<evidence type="ECO:0000313" key="2">
    <source>
        <dbReference type="Proteomes" id="UP000192727"/>
    </source>
</evidence>
<reference evidence="1 2" key="1">
    <citation type="submission" date="2017-03" db="EMBL/GenBank/DDBJ databases">
        <title>Paenibacillus larvae genome sequencing.</title>
        <authorList>
            <person name="Dingman D.W."/>
        </authorList>
    </citation>
    <scope>NUCLEOTIDE SEQUENCE [LARGE SCALE GENOMIC DNA]</scope>
    <source>
        <strain evidence="1 2">SAG 10367</strain>
    </source>
</reference>
<dbReference type="AlphaFoldDB" id="A0A1U9YNJ3"/>
<name>A0A1U9YNJ3_9BACL</name>